<dbReference type="Gramene" id="PSS02795">
    <property type="protein sequence ID" value="PSS02795"/>
    <property type="gene ID" value="CEY00_Acc06798"/>
</dbReference>
<sequence>MMESACRHRAKSGIEARSSKNETIGLNSDTLLIIKLPSSQALRVLSRSVFLAMLILALPCLGSILKGPTSSIYEEIGSNSIGFDLLPLLFRDLSDEGLLKKGDKALILSSGVENFMDYSESLSENEIGLEIQSDLDSESSIRDEKFDFVLTLNSNTAKSADEVLKIGGLLVMQLSNDPLNAFQKHSNYKIVYLRRFNSTVVAMRKTSLMNESVNSPRKLQQCGGMVEAKKAALKGLEEALFEPPPRQILAKSSNYLNKIKFLPDLLGDSLESYGKRIFITDDNGGSDGGVQWLYQNYPMRNQYFESYNLEIEVYDMEIPEVSGVSDWLTKNVKEEDFVVMKAEARVVEEMMREKMLCLVDELFLECKNQWQGEGKRAYWECLALYGRLRDEEVAVHQWWG</sequence>
<reference evidence="2 3" key="1">
    <citation type="submission" date="2017-07" db="EMBL/GenBank/DDBJ databases">
        <title>An improved, manually edited Actinidia chinensis var. chinensis (kiwifruit) genome highlights the challenges associated with draft genomes and gene prediction in plants.</title>
        <authorList>
            <person name="Pilkington S."/>
            <person name="Crowhurst R."/>
            <person name="Hilario E."/>
            <person name="Nardozza S."/>
            <person name="Fraser L."/>
            <person name="Peng Y."/>
            <person name="Gunaseelan K."/>
            <person name="Simpson R."/>
            <person name="Tahir J."/>
            <person name="Deroles S."/>
            <person name="Templeton K."/>
            <person name="Luo Z."/>
            <person name="Davy M."/>
            <person name="Cheng C."/>
            <person name="Mcneilage M."/>
            <person name="Scaglione D."/>
            <person name="Liu Y."/>
            <person name="Zhang Q."/>
            <person name="Datson P."/>
            <person name="De Silva N."/>
            <person name="Gardiner S."/>
            <person name="Bassett H."/>
            <person name="Chagne D."/>
            <person name="Mccallum J."/>
            <person name="Dzierzon H."/>
            <person name="Deng C."/>
            <person name="Wang Y.-Y."/>
            <person name="Barron N."/>
            <person name="Manako K."/>
            <person name="Bowen J."/>
            <person name="Foster T."/>
            <person name="Erridge Z."/>
            <person name="Tiffin H."/>
            <person name="Waite C."/>
            <person name="Davies K."/>
            <person name="Grierson E."/>
            <person name="Laing W."/>
            <person name="Kirk R."/>
            <person name="Chen X."/>
            <person name="Wood M."/>
            <person name="Montefiori M."/>
            <person name="Brummell D."/>
            <person name="Schwinn K."/>
            <person name="Catanach A."/>
            <person name="Fullerton C."/>
            <person name="Li D."/>
            <person name="Meiyalaghan S."/>
            <person name="Nieuwenhuizen N."/>
            <person name="Read N."/>
            <person name="Prakash R."/>
            <person name="Hunter D."/>
            <person name="Zhang H."/>
            <person name="Mckenzie M."/>
            <person name="Knabel M."/>
            <person name="Harris A."/>
            <person name="Allan A."/>
            <person name="Chen A."/>
            <person name="Janssen B."/>
            <person name="Plunkett B."/>
            <person name="Dwamena C."/>
            <person name="Voogd C."/>
            <person name="Leif D."/>
            <person name="Lafferty D."/>
            <person name="Souleyre E."/>
            <person name="Varkonyi-Gasic E."/>
            <person name="Gambi F."/>
            <person name="Hanley J."/>
            <person name="Yao J.-L."/>
            <person name="Cheung J."/>
            <person name="David K."/>
            <person name="Warren B."/>
            <person name="Marsh K."/>
            <person name="Snowden K."/>
            <person name="Lin-Wang K."/>
            <person name="Brian L."/>
            <person name="Martinez-Sanchez M."/>
            <person name="Wang M."/>
            <person name="Ileperuma N."/>
            <person name="Macnee N."/>
            <person name="Campin R."/>
            <person name="Mcatee P."/>
            <person name="Drummond R."/>
            <person name="Espley R."/>
            <person name="Ireland H."/>
            <person name="Wu R."/>
            <person name="Atkinson R."/>
            <person name="Karunairetnam S."/>
            <person name="Bulley S."/>
            <person name="Chunkath S."/>
            <person name="Hanley Z."/>
            <person name="Storey R."/>
            <person name="Thrimawithana A."/>
            <person name="Thomson S."/>
            <person name="David C."/>
            <person name="Testolin R."/>
        </authorList>
    </citation>
    <scope>NUCLEOTIDE SEQUENCE [LARGE SCALE GENOMIC DNA]</scope>
    <source>
        <strain evidence="3">cv. Red5</strain>
        <tissue evidence="2">Young leaf</tissue>
    </source>
</reference>
<proteinExistence type="predicted"/>
<dbReference type="InterPro" id="IPR057192">
    <property type="entry name" value="DUF7870"/>
</dbReference>
<dbReference type="PANTHER" id="PTHR33597:SF23">
    <property type="entry name" value="METHYLTRANSFERASE TYPE 11 DOMAIN-CONTAINING PROTEIN"/>
    <property type="match status" value="1"/>
</dbReference>
<evidence type="ECO:0000313" key="3">
    <source>
        <dbReference type="Proteomes" id="UP000241394"/>
    </source>
</evidence>
<name>A0A2R6Q6B0_ACTCC</name>
<keyword evidence="3" id="KW-1185">Reference proteome</keyword>
<organism evidence="2 3">
    <name type="scientific">Actinidia chinensis var. chinensis</name>
    <name type="common">Chinese soft-hair kiwi</name>
    <dbReference type="NCBI Taxonomy" id="1590841"/>
    <lineage>
        <taxon>Eukaryota</taxon>
        <taxon>Viridiplantae</taxon>
        <taxon>Streptophyta</taxon>
        <taxon>Embryophyta</taxon>
        <taxon>Tracheophyta</taxon>
        <taxon>Spermatophyta</taxon>
        <taxon>Magnoliopsida</taxon>
        <taxon>eudicotyledons</taxon>
        <taxon>Gunneridae</taxon>
        <taxon>Pentapetalae</taxon>
        <taxon>asterids</taxon>
        <taxon>Ericales</taxon>
        <taxon>Actinidiaceae</taxon>
        <taxon>Actinidia</taxon>
    </lineage>
</organism>
<gene>
    <name evidence="2" type="ORF">CEY00_Acc06798</name>
</gene>
<protein>
    <submittedName>
        <fullName evidence="2">Plant intracellular Ras-group-related LRR protein</fullName>
    </submittedName>
</protein>
<feature type="domain" description="DUF7870" evidence="1">
    <location>
        <begin position="233"/>
        <end position="399"/>
    </location>
</feature>
<reference evidence="3" key="2">
    <citation type="journal article" date="2018" name="BMC Genomics">
        <title>A manually annotated Actinidia chinensis var. chinensis (kiwifruit) genome highlights the challenges associated with draft genomes and gene prediction in plants.</title>
        <authorList>
            <person name="Pilkington S.M."/>
            <person name="Crowhurst R."/>
            <person name="Hilario E."/>
            <person name="Nardozza S."/>
            <person name="Fraser L."/>
            <person name="Peng Y."/>
            <person name="Gunaseelan K."/>
            <person name="Simpson R."/>
            <person name="Tahir J."/>
            <person name="Deroles S.C."/>
            <person name="Templeton K."/>
            <person name="Luo Z."/>
            <person name="Davy M."/>
            <person name="Cheng C."/>
            <person name="McNeilage M."/>
            <person name="Scaglione D."/>
            <person name="Liu Y."/>
            <person name="Zhang Q."/>
            <person name="Datson P."/>
            <person name="De Silva N."/>
            <person name="Gardiner S.E."/>
            <person name="Bassett H."/>
            <person name="Chagne D."/>
            <person name="McCallum J."/>
            <person name="Dzierzon H."/>
            <person name="Deng C."/>
            <person name="Wang Y.Y."/>
            <person name="Barron L."/>
            <person name="Manako K."/>
            <person name="Bowen J."/>
            <person name="Foster T.M."/>
            <person name="Erridge Z.A."/>
            <person name="Tiffin H."/>
            <person name="Waite C.N."/>
            <person name="Davies K.M."/>
            <person name="Grierson E.P."/>
            <person name="Laing W.A."/>
            <person name="Kirk R."/>
            <person name="Chen X."/>
            <person name="Wood M."/>
            <person name="Montefiori M."/>
            <person name="Brummell D.A."/>
            <person name="Schwinn K.E."/>
            <person name="Catanach A."/>
            <person name="Fullerton C."/>
            <person name="Li D."/>
            <person name="Meiyalaghan S."/>
            <person name="Nieuwenhuizen N."/>
            <person name="Read N."/>
            <person name="Prakash R."/>
            <person name="Hunter D."/>
            <person name="Zhang H."/>
            <person name="McKenzie M."/>
            <person name="Knabel M."/>
            <person name="Harris A."/>
            <person name="Allan A.C."/>
            <person name="Gleave A."/>
            <person name="Chen A."/>
            <person name="Janssen B.J."/>
            <person name="Plunkett B."/>
            <person name="Ampomah-Dwamena C."/>
            <person name="Voogd C."/>
            <person name="Leif D."/>
            <person name="Lafferty D."/>
            <person name="Souleyre E.J.F."/>
            <person name="Varkonyi-Gasic E."/>
            <person name="Gambi F."/>
            <person name="Hanley J."/>
            <person name="Yao J.L."/>
            <person name="Cheung J."/>
            <person name="David K.M."/>
            <person name="Warren B."/>
            <person name="Marsh K."/>
            <person name="Snowden K.C."/>
            <person name="Lin-Wang K."/>
            <person name="Brian L."/>
            <person name="Martinez-Sanchez M."/>
            <person name="Wang M."/>
            <person name="Ileperuma N."/>
            <person name="Macnee N."/>
            <person name="Campin R."/>
            <person name="McAtee P."/>
            <person name="Drummond R.S.M."/>
            <person name="Espley R.V."/>
            <person name="Ireland H.S."/>
            <person name="Wu R."/>
            <person name="Atkinson R.G."/>
            <person name="Karunairetnam S."/>
            <person name="Bulley S."/>
            <person name="Chunkath S."/>
            <person name="Hanley Z."/>
            <person name="Storey R."/>
            <person name="Thrimawithana A.H."/>
            <person name="Thomson S."/>
            <person name="David C."/>
            <person name="Testolin R."/>
            <person name="Huang H."/>
            <person name="Hellens R.P."/>
            <person name="Schaffer R.J."/>
        </authorList>
    </citation>
    <scope>NUCLEOTIDE SEQUENCE [LARGE SCALE GENOMIC DNA]</scope>
    <source>
        <strain evidence="3">cv. Red5</strain>
    </source>
</reference>
<evidence type="ECO:0000313" key="2">
    <source>
        <dbReference type="EMBL" id="PSS02795.1"/>
    </source>
</evidence>
<dbReference type="EMBL" id="NKQK01000019">
    <property type="protein sequence ID" value="PSS02795.1"/>
    <property type="molecule type" value="Genomic_DNA"/>
</dbReference>
<dbReference type="STRING" id="1590841.A0A2R6Q6B0"/>
<comment type="caution">
    <text evidence="2">The sequence shown here is derived from an EMBL/GenBank/DDBJ whole genome shotgun (WGS) entry which is preliminary data.</text>
</comment>
<evidence type="ECO:0000259" key="1">
    <source>
        <dbReference type="Pfam" id="PF25276"/>
    </source>
</evidence>
<dbReference type="Pfam" id="PF25276">
    <property type="entry name" value="DUF7870"/>
    <property type="match status" value="1"/>
</dbReference>
<dbReference type="OrthoDB" id="1919622at2759"/>
<dbReference type="InParanoid" id="A0A2R6Q6B0"/>
<accession>A0A2R6Q6B0</accession>
<dbReference type="OMA" id="WQCLTLY"/>
<dbReference type="Proteomes" id="UP000241394">
    <property type="component" value="Chromosome LG19"/>
</dbReference>
<dbReference type="AlphaFoldDB" id="A0A2R6Q6B0"/>
<dbReference type="PANTHER" id="PTHR33597">
    <property type="entry name" value="OS02G0760400 PROTEIN"/>
    <property type="match status" value="1"/>
</dbReference>